<dbReference type="SUPFAM" id="SSF56672">
    <property type="entry name" value="DNA/RNA polymerases"/>
    <property type="match status" value="1"/>
</dbReference>
<dbReference type="Pfam" id="PF13976">
    <property type="entry name" value="gag_pre-integrs"/>
    <property type="match status" value="1"/>
</dbReference>
<keyword evidence="2" id="KW-1133">Transmembrane helix</keyword>
<proteinExistence type="predicted"/>
<keyword evidence="1" id="KW-0064">Aspartyl protease</keyword>
<dbReference type="InterPro" id="IPR043502">
    <property type="entry name" value="DNA/RNA_pol_sf"/>
</dbReference>
<keyword evidence="1" id="KW-0378">Hydrolase</keyword>
<evidence type="ECO:0000256" key="2">
    <source>
        <dbReference type="SAM" id="Phobius"/>
    </source>
</evidence>
<dbReference type="EMBL" id="QGNW01001850">
    <property type="protein sequence ID" value="RVW29321.1"/>
    <property type="molecule type" value="Genomic_DNA"/>
</dbReference>
<dbReference type="CDD" id="cd09272">
    <property type="entry name" value="RNase_HI_RT_Ty1"/>
    <property type="match status" value="1"/>
</dbReference>
<dbReference type="Pfam" id="PF07727">
    <property type="entry name" value="RVT_2"/>
    <property type="match status" value="1"/>
</dbReference>
<sequence length="623" mass="69271">MVQRMLISALSAMGFQGNNSTKLWYVDSGASNHMTNNPTALCHVRPYAGQSSIQTANGSSLPIAAIGDASSKFTDVFLAPQLSTNLISVGQLVDNNCAVNFSDFSPLSSIKSFACNNVSDLSMVWHRRLGHPNTQILSHVLNSDLPGNKDHSSLSLECDSCKLGKSKTLPFLLHASRASHCFDLIHSDVWGPSPVSSHEKFKYYVIFIDDHSRFTWVYFLRSKSEVFPFSQLLHLQHLQYVTLLEVSVPPNRYGFPSSSSGNFISAFTTALSNFDIPTCYSHAAKHDCWQQAMQEEIAALEANHTWDIEPCLPTIVHLGYKWVYSVKEYGVNYEETFAPVAKMTTVRTILALAASSDWPLHQMDSKYDTSLFLRKSDMGIVVLLVYVDDIVITGSDSALLGQLKTHLSESFHMKDLGSLTYFLGLEVHHSPSGISLNQHNKSASSFRLLVIFIWLLFVGSYAMFKALLLVACSSLQAILLALLLIVMLIGLDTRRSITGWCVFLGDALISWKSKKQDRVSKSSTESEYRAMSLACSEIIWLRGLLAELDFSETDPTPLHADNTSAIQITANPVYHERTKHIEVDCHSIREAFEARVITLPHISTTYKLLISSPRLSLVIDIAC</sequence>
<keyword evidence="2" id="KW-0472">Membrane</keyword>
<reference evidence="6 7" key="1">
    <citation type="journal article" date="2018" name="PLoS Genet.">
        <title>Population sequencing reveals clonal diversity and ancestral inbreeding in the grapevine cultivar Chardonnay.</title>
        <authorList>
            <person name="Roach M.J."/>
            <person name="Johnson D.L."/>
            <person name="Bohlmann J."/>
            <person name="van Vuuren H.J."/>
            <person name="Jones S.J."/>
            <person name="Pretorius I.S."/>
            <person name="Schmidt S.A."/>
            <person name="Borneman A.R."/>
        </authorList>
    </citation>
    <scope>NUCLEOTIDE SEQUENCE [LARGE SCALE GENOMIC DNA]</scope>
    <source>
        <strain evidence="7">cv. Chardonnay</strain>
        <tissue evidence="6">Leaf</tissue>
    </source>
</reference>
<accession>A0A438D1K8</accession>
<feature type="transmembrane region" description="Helical" evidence="2">
    <location>
        <begin position="445"/>
        <end position="462"/>
    </location>
</feature>
<gene>
    <name evidence="6" type="primary">RE1_439</name>
    <name evidence="6" type="ORF">CK203_115422</name>
</gene>
<evidence type="ECO:0000259" key="4">
    <source>
        <dbReference type="Pfam" id="PF13976"/>
    </source>
</evidence>
<dbReference type="GO" id="GO:0004190">
    <property type="term" value="F:aspartic-type endopeptidase activity"/>
    <property type="evidence" value="ECO:0007669"/>
    <property type="project" value="UniProtKB-KW"/>
</dbReference>
<feature type="domain" description="Reverse transcriptase Ty1/copia-type" evidence="3">
    <location>
        <begin position="369"/>
        <end position="440"/>
    </location>
</feature>
<dbReference type="GO" id="GO:0003676">
    <property type="term" value="F:nucleic acid binding"/>
    <property type="evidence" value="ECO:0007669"/>
    <property type="project" value="InterPro"/>
</dbReference>
<dbReference type="PANTHER" id="PTHR11439">
    <property type="entry name" value="GAG-POL-RELATED RETROTRANSPOSON"/>
    <property type="match status" value="1"/>
</dbReference>
<name>A0A438D1K8_VITVI</name>
<dbReference type="InterPro" id="IPR036397">
    <property type="entry name" value="RNaseH_sf"/>
</dbReference>
<evidence type="ECO:0000256" key="1">
    <source>
        <dbReference type="ARBA" id="ARBA00022750"/>
    </source>
</evidence>
<feature type="domain" description="Retrovirus-related Pol polyprotein from transposon TNT 1-94-like beta-barrel" evidence="5">
    <location>
        <begin position="24"/>
        <end position="97"/>
    </location>
</feature>
<keyword evidence="1" id="KW-0645">Protease</keyword>
<dbReference type="InterPro" id="IPR054722">
    <property type="entry name" value="PolX-like_BBD"/>
</dbReference>
<organism evidence="6 7">
    <name type="scientific">Vitis vinifera</name>
    <name type="common">Grape</name>
    <dbReference type="NCBI Taxonomy" id="29760"/>
    <lineage>
        <taxon>Eukaryota</taxon>
        <taxon>Viridiplantae</taxon>
        <taxon>Streptophyta</taxon>
        <taxon>Embryophyta</taxon>
        <taxon>Tracheophyta</taxon>
        <taxon>Spermatophyta</taxon>
        <taxon>Magnoliopsida</taxon>
        <taxon>eudicotyledons</taxon>
        <taxon>Gunneridae</taxon>
        <taxon>Pentapetalae</taxon>
        <taxon>rosids</taxon>
        <taxon>Vitales</taxon>
        <taxon>Vitaceae</taxon>
        <taxon>Viteae</taxon>
        <taxon>Vitis</taxon>
    </lineage>
</organism>
<keyword evidence="2" id="KW-0812">Transmembrane</keyword>
<protein>
    <submittedName>
        <fullName evidence="6">Retrovirus-related Pol polyprotein from transposon RE1</fullName>
    </submittedName>
</protein>
<dbReference type="Gene3D" id="3.30.420.10">
    <property type="entry name" value="Ribonuclease H-like superfamily/Ribonuclease H"/>
    <property type="match status" value="1"/>
</dbReference>
<dbReference type="InterPro" id="IPR012337">
    <property type="entry name" value="RNaseH-like_sf"/>
</dbReference>
<dbReference type="AlphaFoldDB" id="A0A438D1K8"/>
<dbReference type="InterPro" id="IPR013103">
    <property type="entry name" value="RVT_2"/>
</dbReference>
<evidence type="ECO:0000259" key="5">
    <source>
        <dbReference type="Pfam" id="PF22936"/>
    </source>
</evidence>
<dbReference type="SUPFAM" id="SSF53098">
    <property type="entry name" value="Ribonuclease H-like"/>
    <property type="match status" value="1"/>
</dbReference>
<evidence type="ECO:0000259" key="3">
    <source>
        <dbReference type="Pfam" id="PF07727"/>
    </source>
</evidence>
<dbReference type="InterPro" id="IPR025724">
    <property type="entry name" value="GAG-pre-integrase_dom"/>
</dbReference>
<dbReference type="Proteomes" id="UP000288805">
    <property type="component" value="Unassembled WGS sequence"/>
</dbReference>
<feature type="transmembrane region" description="Helical" evidence="2">
    <location>
        <begin position="468"/>
        <end position="491"/>
    </location>
</feature>
<dbReference type="PANTHER" id="PTHR11439:SF497">
    <property type="entry name" value="CYSTEINE-RICH RLK (RECEPTOR-LIKE PROTEIN KINASE) 8"/>
    <property type="match status" value="1"/>
</dbReference>
<evidence type="ECO:0000313" key="7">
    <source>
        <dbReference type="Proteomes" id="UP000288805"/>
    </source>
</evidence>
<feature type="domain" description="GAG-pre-integrase" evidence="4">
    <location>
        <begin position="111"/>
        <end position="166"/>
    </location>
</feature>
<evidence type="ECO:0000313" key="6">
    <source>
        <dbReference type="EMBL" id="RVW29321.1"/>
    </source>
</evidence>
<comment type="caution">
    <text evidence="6">The sequence shown here is derived from an EMBL/GenBank/DDBJ whole genome shotgun (WGS) entry which is preliminary data.</text>
</comment>
<dbReference type="Pfam" id="PF22936">
    <property type="entry name" value="Pol_BBD"/>
    <property type="match status" value="1"/>
</dbReference>